<accession>A0ABT6NAE9</accession>
<evidence type="ECO:0008006" key="4">
    <source>
        <dbReference type="Google" id="ProtNLM"/>
    </source>
</evidence>
<keyword evidence="1" id="KW-0472">Membrane</keyword>
<sequence length="528" mass="58648">MKKLIPIGIILGIIILAAIFYVTLPILSFNFLQLPLLLIAIATVIFVSTIANVKSKADIGILQKITGGILGVLVLYFIVSIVASSSIFTWKTKQVQLDLVEVATFDESVPNVDMANLVILDEDDARRTSEKLITEKDPSLGSLFQIGEGTLSVVKDKPYWIFPLEYRGIFKWLSNSGEIPGYLQVSATDFNDSQFIDYKFGVSPSGYLSDDLKRTIYLSYPNYGLTDYSFEVDDEGKGYWVVTAYTNETWTSTMKVVGTVIVDPVSKEIQFYNVGEQPIWVDRVFSMDTFDKQLSWYGRYINGWWNPSDEGKLVDTQGKGYVFKDDTLYFYTGMTSVGKDSATTGFVIYNPKNGEAKYNRISGSIETKAVGLMEELVQNAGYKASFPYLININGEATYFSTLKGNSGNVVGYAFASVQNYKAVAWGKSLREAQTEYSRVLLREGGNNALTAQSSDLNKAQGAISRIGILTDGYFIVKLVGDDTLYVVNSEQFPMISLSNEGDIVKISYLKDDAAEKIDALDFENTSIK</sequence>
<gene>
    <name evidence="2" type="ORF">QE109_04475</name>
</gene>
<keyword evidence="1" id="KW-1133">Transmembrane helix</keyword>
<feature type="transmembrane region" description="Helical" evidence="1">
    <location>
        <begin position="65"/>
        <end position="90"/>
    </location>
</feature>
<evidence type="ECO:0000313" key="2">
    <source>
        <dbReference type="EMBL" id="MDH8677390.1"/>
    </source>
</evidence>
<reference evidence="2 3" key="1">
    <citation type="submission" date="2023-04" db="EMBL/GenBank/DDBJ databases">
        <title>Fusibacter bizertensis strain WBS, isolated from littoral bottom sediments of the Arctic seas - biochemical and genomic analysis.</title>
        <authorList>
            <person name="Brioukhanov A.L."/>
        </authorList>
    </citation>
    <scope>NUCLEOTIDE SEQUENCE [LARGE SCALE GENOMIC DNA]</scope>
    <source>
        <strain evidence="2 3">WBS</strain>
    </source>
</reference>
<dbReference type="EMBL" id="JARYZI010000002">
    <property type="protein sequence ID" value="MDH8677390.1"/>
    <property type="molecule type" value="Genomic_DNA"/>
</dbReference>
<proteinExistence type="predicted"/>
<feature type="transmembrane region" description="Helical" evidence="1">
    <location>
        <begin position="7"/>
        <end position="28"/>
    </location>
</feature>
<organism evidence="2 3">
    <name type="scientific">Fusibacter bizertensis</name>
    <dbReference type="NCBI Taxonomy" id="1488331"/>
    <lineage>
        <taxon>Bacteria</taxon>
        <taxon>Bacillati</taxon>
        <taxon>Bacillota</taxon>
        <taxon>Clostridia</taxon>
        <taxon>Eubacteriales</taxon>
        <taxon>Eubacteriales Family XII. Incertae Sedis</taxon>
        <taxon>Fusibacter</taxon>
    </lineage>
</organism>
<feature type="transmembrane region" description="Helical" evidence="1">
    <location>
        <begin position="34"/>
        <end position="53"/>
    </location>
</feature>
<keyword evidence="3" id="KW-1185">Reference proteome</keyword>
<evidence type="ECO:0000256" key="1">
    <source>
        <dbReference type="SAM" id="Phobius"/>
    </source>
</evidence>
<comment type="caution">
    <text evidence="2">The sequence shown here is derived from an EMBL/GenBank/DDBJ whole genome shotgun (WGS) entry which is preliminary data.</text>
</comment>
<dbReference type="RefSeq" id="WP_281093202.1">
    <property type="nucleotide sequence ID" value="NZ_JARYZI010000002.1"/>
</dbReference>
<dbReference type="Proteomes" id="UP001158045">
    <property type="component" value="Unassembled WGS sequence"/>
</dbReference>
<keyword evidence="1" id="KW-0812">Transmembrane</keyword>
<name>A0ABT6NAE9_9FIRM</name>
<evidence type="ECO:0000313" key="3">
    <source>
        <dbReference type="Proteomes" id="UP001158045"/>
    </source>
</evidence>
<protein>
    <recommendedName>
        <fullName evidence="4">CvpA family protein</fullName>
    </recommendedName>
</protein>